<organism evidence="1 2">
    <name type="scientific">Avibacterium avium</name>
    <name type="common">Pasteurella avium</name>
    <dbReference type="NCBI Taxonomy" id="751"/>
    <lineage>
        <taxon>Bacteria</taxon>
        <taxon>Pseudomonadati</taxon>
        <taxon>Pseudomonadota</taxon>
        <taxon>Gammaproteobacteria</taxon>
        <taxon>Pasteurellales</taxon>
        <taxon>Pasteurellaceae</taxon>
        <taxon>Avibacterium</taxon>
    </lineage>
</organism>
<dbReference type="Proteomes" id="UP000255098">
    <property type="component" value="Unassembled WGS sequence"/>
</dbReference>
<reference evidence="1 2" key="1">
    <citation type="submission" date="2018-06" db="EMBL/GenBank/DDBJ databases">
        <authorList>
            <consortium name="Pathogen Informatics"/>
            <person name="Doyle S."/>
        </authorList>
    </citation>
    <scope>NUCLEOTIDE SEQUENCE [LARGE SCALE GENOMIC DNA]</scope>
    <source>
        <strain evidence="2">NCTC 11297</strain>
    </source>
</reference>
<proteinExistence type="predicted"/>
<gene>
    <name evidence="1" type="ORF">NCTC11297_01038</name>
</gene>
<name>A0A379ARJ6_AVIAV</name>
<keyword evidence="2" id="KW-1185">Reference proteome</keyword>
<protein>
    <recommendedName>
        <fullName evidence="3">Inhibitor I9 domain-containing protein</fullName>
    </recommendedName>
</protein>
<accession>A0A379ARJ6</accession>
<evidence type="ECO:0008006" key="3">
    <source>
        <dbReference type="Google" id="ProtNLM"/>
    </source>
</evidence>
<sequence length="81" mass="9173">MEQASSATRDFIIFYDRTLTTAPQLIAASQKLGAELLYEYQNFNAIAVHIPEHLDLSTREKQLAQLNGVLQVNPSQMMQLH</sequence>
<dbReference type="RefSeq" id="WP_115249283.1">
    <property type="nucleotide sequence ID" value="NZ_UGSP01000001.1"/>
</dbReference>
<evidence type="ECO:0000313" key="2">
    <source>
        <dbReference type="Proteomes" id="UP000255098"/>
    </source>
</evidence>
<dbReference type="EMBL" id="UGSP01000001">
    <property type="protein sequence ID" value="SUB24015.1"/>
    <property type="molecule type" value="Genomic_DNA"/>
</dbReference>
<evidence type="ECO:0000313" key="1">
    <source>
        <dbReference type="EMBL" id="SUB24015.1"/>
    </source>
</evidence>
<dbReference type="GeneID" id="300133249"/>
<dbReference type="AlphaFoldDB" id="A0A379ARJ6"/>